<proteinExistence type="predicted"/>
<sequence length="44" mass="4710">MPQMARKRGGFDGTIGELLIDCNDSLDGKTSADNCINAVLDILK</sequence>
<dbReference type="AlphaFoldDB" id="A0A1D7ZZD7"/>
<gene>
    <name evidence="1" type="ORF">LACFE_CDS1805</name>
</gene>
<dbReference type="EMBL" id="CP017151">
    <property type="protein sequence ID" value="AOR75248.1"/>
    <property type="molecule type" value="Genomic_DNA"/>
</dbReference>
<dbReference type="Proteomes" id="UP000094714">
    <property type="component" value="Chromosome"/>
</dbReference>
<evidence type="ECO:0000313" key="2">
    <source>
        <dbReference type="Proteomes" id="UP000094714"/>
    </source>
</evidence>
<reference evidence="1 2" key="1">
    <citation type="submission" date="2016-09" db="EMBL/GenBank/DDBJ databases">
        <title>Genome Sequence of the Lactobacillus fermentum strain NCC2970 (CNCM I-5068).</title>
        <authorList>
            <person name="Barretto C."/>
            <person name="Ngom-Bru C."/>
            <person name="Genevaz A."/>
            <person name="Fournier C."/>
            <person name="Moine D."/>
            <person name="Kassam M."/>
            <person name="Iltis A."/>
            <person name="Sagory-Zalkind P."/>
            <person name="Faucherand G."/>
            <person name="Descombes P."/>
            <person name="Duboux S."/>
        </authorList>
    </citation>
    <scope>NUCLEOTIDE SEQUENCE [LARGE SCALE GENOMIC DNA]</scope>
    <source>
        <strain evidence="1 2">NCC2970</strain>
    </source>
</reference>
<evidence type="ECO:0000313" key="1">
    <source>
        <dbReference type="EMBL" id="AOR75248.1"/>
    </source>
</evidence>
<protein>
    <submittedName>
        <fullName evidence="1">Uncharacterized protein</fullName>
    </submittedName>
</protein>
<dbReference type="PATRIC" id="fig|1613.112.peg.1890"/>
<organism evidence="1 2">
    <name type="scientific">Limosilactobacillus fermentum</name>
    <name type="common">Lactobacillus fermentum</name>
    <dbReference type="NCBI Taxonomy" id="1613"/>
    <lineage>
        <taxon>Bacteria</taxon>
        <taxon>Bacillati</taxon>
        <taxon>Bacillota</taxon>
        <taxon>Bacilli</taxon>
        <taxon>Lactobacillales</taxon>
        <taxon>Lactobacillaceae</taxon>
        <taxon>Limosilactobacillus</taxon>
    </lineage>
</organism>
<name>A0A1D7ZZD7_LIMFE</name>
<accession>A0A1D7ZZD7</accession>